<dbReference type="InterPro" id="IPR036909">
    <property type="entry name" value="Cyt_c-like_dom_sf"/>
</dbReference>
<dbReference type="InterPro" id="IPR009056">
    <property type="entry name" value="Cyt_c-like_dom"/>
</dbReference>
<keyword evidence="3" id="KW-0408">Iron</keyword>
<evidence type="ECO:0000256" key="2">
    <source>
        <dbReference type="ARBA" id="ARBA00022723"/>
    </source>
</evidence>
<feature type="domain" description="Cytochrome c" evidence="4">
    <location>
        <begin position="55"/>
        <end position="83"/>
    </location>
</feature>
<dbReference type="Gene3D" id="1.10.760.10">
    <property type="entry name" value="Cytochrome c-like domain"/>
    <property type="match status" value="1"/>
</dbReference>
<proteinExistence type="predicted"/>
<name>A0A383F4Q0_9ZZZZ</name>
<dbReference type="GO" id="GO:0020037">
    <property type="term" value="F:heme binding"/>
    <property type="evidence" value="ECO:0007669"/>
    <property type="project" value="InterPro"/>
</dbReference>
<sequence length="83" mass="8622">VLTTLLLTVLLVYVVAPQQAASQTFNVGQPVTPAAVKEWGVNISPSGDGLPAGGSTATEGRRIYQQRCTRCHGINGTEGPDSV</sequence>
<dbReference type="EMBL" id="UINC01231365">
    <property type="protein sequence ID" value="SVE63864.1"/>
    <property type="molecule type" value="Genomic_DNA"/>
</dbReference>
<gene>
    <name evidence="5" type="ORF">METZ01_LOCUS516718</name>
</gene>
<dbReference type="GO" id="GO:0046872">
    <property type="term" value="F:metal ion binding"/>
    <property type="evidence" value="ECO:0007669"/>
    <property type="project" value="UniProtKB-KW"/>
</dbReference>
<organism evidence="5">
    <name type="scientific">marine metagenome</name>
    <dbReference type="NCBI Taxonomy" id="408172"/>
    <lineage>
        <taxon>unclassified sequences</taxon>
        <taxon>metagenomes</taxon>
        <taxon>ecological metagenomes</taxon>
    </lineage>
</organism>
<feature type="non-terminal residue" evidence="5">
    <location>
        <position position="83"/>
    </location>
</feature>
<evidence type="ECO:0000256" key="3">
    <source>
        <dbReference type="ARBA" id="ARBA00023004"/>
    </source>
</evidence>
<keyword evidence="2" id="KW-0479">Metal-binding</keyword>
<dbReference type="AlphaFoldDB" id="A0A383F4Q0"/>
<evidence type="ECO:0000313" key="5">
    <source>
        <dbReference type="EMBL" id="SVE63864.1"/>
    </source>
</evidence>
<feature type="non-terminal residue" evidence="5">
    <location>
        <position position="1"/>
    </location>
</feature>
<evidence type="ECO:0000259" key="4">
    <source>
        <dbReference type="PROSITE" id="PS51007"/>
    </source>
</evidence>
<dbReference type="SUPFAM" id="SSF46626">
    <property type="entry name" value="Cytochrome c"/>
    <property type="match status" value="1"/>
</dbReference>
<accession>A0A383F4Q0</accession>
<dbReference type="PROSITE" id="PS51007">
    <property type="entry name" value="CYTC"/>
    <property type="match status" value="1"/>
</dbReference>
<protein>
    <recommendedName>
        <fullName evidence="4">Cytochrome c domain-containing protein</fullName>
    </recommendedName>
</protein>
<dbReference type="Pfam" id="PF00034">
    <property type="entry name" value="Cytochrom_C"/>
    <property type="match status" value="1"/>
</dbReference>
<keyword evidence="1" id="KW-0349">Heme</keyword>
<reference evidence="5" key="1">
    <citation type="submission" date="2018-05" db="EMBL/GenBank/DDBJ databases">
        <authorList>
            <person name="Lanie J.A."/>
            <person name="Ng W.-L."/>
            <person name="Kazmierczak K.M."/>
            <person name="Andrzejewski T.M."/>
            <person name="Davidsen T.M."/>
            <person name="Wayne K.J."/>
            <person name="Tettelin H."/>
            <person name="Glass J.I."/>
            <person name="Rusch D."/>
            <person name="Podicherti R."/>
            <person name="Tsui H.-C.T."/>
            <person name="Winkler M.E."/>
        </authorList>
    </citation>
    <scope>NUCLEOTIDE SEQUENCE</scope>
</reference>
<dbReference type="GO" id="GO:0009055">
    <property type="term" value="F:electron transfer activity"/>
    <property type="evidence" value="ECO:0007669"/>
    <property type="project" value="InterPro"/>
</dbReference>
<evidence type="ECO:0000256" key="1">
    <source>
        <dbReference type="ARBA" id="ARBA00022617"/>
    </source>
</evidence>